<evidence type="ECO:0000313" key="3">
    <source>
        <dbReference type="Proteomes" id="UP000198906"/>
    </source>
</evidence>
<sequence length="43" mass="4475">MRRWWRACALGGVVALALAGCGTAEKATAGDQTNQKALPVQFG</sequence>
<keyword evidence="1" id="KW-0732">Signal</keyword>
<feature type="signal peptide" evidence="1">
    <location>
        <begin position="1"/>
        <end position="19"/>
    </location>
</feature>
<dbReference type="STRING" id="47866.GA0074694_5447"/>
<organism evidence="2 3">
    <name type="scientific">Micromonospora inyonensis</name>
    <dbReference type="NCBI Taxonomy" id="47866"/>
    <lineage>
        <taxon>Bacteria</taxon>
        <taxon>Bacillati</taxon>
        <taxon>Actinomycetota</taxon>
        <taxon>Actinomycetes</taxon>
        <taxon>Micromonosporales</taxon>
        <taxon>Micromonosporaceae</taxon>
        <taxon>Micromonospora</taxon>
    </lineage>
</organism>
<feature type="chain" id="PRO_5038500034" evidence="1">
    <location>
        <begin position="20"/>
        <end position="43"/>
    </location>
</feature>
<dbReference type="Proteomes" id="UP000198906">
    <property type="component" value="Unassembled WGS sequence"/>
</dbReference>
<dbReference type="PROSITE" id="PS51257">
    <property type="entry name" value="PROKAR_LIPOPROTEIN"/>
    <property type="match status" value="1"/>
</dbReference>
<dbReference type="RefSeq" id="WP_281190354.1">
    <property type="nucleotide sequence ID" value="NZ_FMHU01000002.1"/>
</dbReference>
<protein>
    <submittedName>
        <fullName evidence="2">Uncharacterized protein</fullName>
    </submittedName>
</protein>
<reference evidence="3" key="1">
    <citation type="submission" date="2016-06" db="EMBL/GenBank/DDBJ databases">
        <authorList>
            <person name="Varghese N."/>
        </authorList>
    </citation>
    <scope>NUCLEOTIDE SEQUENCE [LARGE SCALE GENOMIC DNA]</scope>
    <source>
        <strain evidence="3">DSM 46123</strain>
    </source>
</reference>
<dbReference type="AlphaFoldDB" id="A0A1C6SJK1"/>
<proteinExistence type="predicted"/>
<evidence type="ECO:0000313" key="2">
    <source>
        <dbReference type="EMBL" id="SCL29598.1"/>
    </source>
</evidence>
<dbReference type="EMBL" id="FMHU01000002">
    <property type="protein sequence ID" value="SCL29598.1"/>
    <property type="molecule type" value="Genomic_DNA"/>
</dbReference>
<gene>
    <name evidence="2" type="ORF">GA0074694_5447</name>
</gene>
<evidence type="ECO:0000256" key="1">
    <source>
        <dbReference type="SAM" id="SignalP"/>
    </source>
</evidence>
<keyword evidence="3" id="KW-1185">Reference proteome</keyword>
<name>A0A1C6SJK1_9ACTN</name>
<accession>A0A1C6SJK1</accession>